<accession>A0AAD9SQF7</accession>
<name>A0AAD9SQF7_PHOAM</name>
<reference evidence="1" key="1">
    <citation type="submission" date="2023-06" db="EMBL/GenBank/DDBJ databases">
        <authorList>
            <person name="Noh H."/>
        </authorList>
    </citation>
    <scope>NUCLEOTIDE SEQUENCE</scope>
    <source>
        <strain evidence="1">DUCC20226</strain>
    </source>
</reference>
<sequence length="140" mass="15668">MRCFRHSHRQAFLVVTGDGADNRSAQFSACATRGINSCQRQTGKHWNLIVPSLDHKAEPWLNHGWVNHMDMNERSCVHLRGRLHSVNTVVTSPPPPPKKKEMGILSCSQLEVERTQNACRMPNLGHLVKAFPPIGANVDV</sequence>
<gene>
    <name evidence="1" type="ORF">N8I77_002182</name>
</gene>
<proteinExistence type="predicted"/>
<organism evidence="1 2">
    <name type="scientific">Phomopsis amygdali</name>
    <name type="common">Fusicoccum amygdali</name>
    <dbReference type="NCBI Taxonomy" id="1214568"/>
    <lineage>
        <taxon>Eukaryota</taxon>
        <taxon>Fungi</taxon>
        <taxon>Dikarya</taxon>
        <taxon>Ascomycota</taxon>
        <taxon>Pezizomycotina</taxon>
        <taxon>Sordariomycetes</taxon>
        <taxon>Sordariomycetidae</taxon>
        <taxon>Diaporthales</taxon>
        <taxon>Diaporthaceae</taxon>
        <taxon>Diaporthe</taxon>
    </lineage>
</organism>
<evidence type="ECO:0000313" key="1">
    <source>
        <dbReference type="EMBL" id="KAK2615428.1"/>
    </source>
</evidence>
<evidence type="ECO:0000313" key="2">
    <source>
        <dbReference type="Proteomes" id="UP001265746"/>
    </source>
</evidence>
<dbReference type="Proteomes" id="UP001265746">
    <property type="component" value="Unassembled WGS sequence"/>
</dbReference>
<protein>
    <submittedName>
        <fullName evidence="1">Uncharacterized protein</fullName>
    </submittedName>
</protein>
<dbReference type="AlphaFoldDB" id="A0AAD9SQF7"/>
<comment type="caution">
    <text evidence="1">The sequence shown here is derived from an EMBL/GenBank/DDBJ whole genome shotgun (WGS) entry which is preliminary data.</text>
</comment>
<keyword evidence="2" id="KW-1185">Reference proteome</keyword>
<dbReference type="EMBL" id="JAUJFL010000001">
    <property type="protein sequence ID" value="KAK2615428.1"/>
    <property type="molecule type" value="Genomic_DNA"/>
</dbReference>